<dbReference type="PANTHER" id="PTHR10039">
    <property type="entry name" value="AMELOGENIN"/>
    <property type="match status" value="1"/>
</dbReference>
<dbReference type="InterPro" id="IPR056884">
    <property type="entry name" value="NPHP3-like_N"/>
</dbReference>
<name>A0A6A6D7Y6_9PEZI</name>
<keyword evidence="1" id="KW-0677">Repeat</keyword>
<dbReference type="PROSITE" id="PS50088">
    <property type="entry name" value="ANK_REPEAT"/>
    <property type="match status" value="2"/>
</dbReference>
<sequence length="589" mass="66224">MHQERQRRLIIEWLGAPDPSSRLNDAQKLRMPNTGDWFLKNDAFDLWKSTPRSIFWIYGIPGCGKTVLCSSIIEDLSELCHPDTGTLVAYFFFDFTTQDKQIVGLLLRSLLSQIMVQNQGILEPVQSLFTRNRGGFQRPGSKVLLSILHSILKAAGETYLILDALDECSERAELLEVLREIVEWGLENLHISVTSRGEKDIEEALIGLHSAQFRLEGKGVNEDIREYVHRTILKDTRLKKWPAEVQTEITSLLTGKAGEMFRWATCQLDALRKCIKLEQLRNTLNSLPRTLDDTYLGILSKIDPEFTHDAIRILSWLCFAFRPPTLSEVAEALAINLESSKYDTTQRIQDAKDILYICGSLVTKSSDFGGVLKLSHYSVKEYLTSSRILQSDQSEYYISEQAAGIFIAKTCLIYLHQFDFSSHAEADAARTDHVLIQYSTDFWSEHFKRAEQAPELLSLAIDLLDETKSSFLNWAWFAGIVPDGFYTETPRWTSQTRNSTILYYAVLIGSLDLIKAALDRGPDVHAEGGVFGTALTLAAYKGDATIVQLLLSSGAEVNYQAGIFGNALQASAYWGWVEIVALLISHGAK</sequence>
<evidence type="ECO:0000313" key="5">
    <source>
        <dbReference type="Proteomes" id="UP000800200"/>
    </source>
</evidence>
<dbReference type="SUPFAM" id="SSF48403">
    <property type="entry name" value="Ankyrin repeat"/>
    <property type="match status" value="1"/>
</dbReference>
<evidence type="ECO:0000313" key="4">
    <source>
        <dbReference type="EMBL" id="KAF2175541.1"/>
    </source>
</evidence>
<reference evidence="4" key="1">
    <citation type="journal article" date="2020" name="Stud. Mycol.">
        <title>101 Dothideomycetes genomes: a test case for predicting lifestyles and emergence of pathogens.</title>
        <authorList>
            <person name="Haridas S."/>
            <person name="Albert R."/>
            <person name="Binder M."/>
            <person name="Bloem J."/>
            <person name="Labutti K."/>
            <person name="Salamov A."/>
            <person name="Andreopoulos B."/>
            <person name="Baker S."/>
            <person name="Barry K."/>
            <person name="Bills G."/>
            <person name="Bluhm B."/>
            <person name="Cannon C."/>
            <person name="Castanera R."/>
            <person name="Culley D."/>
            <person name="Daum C."/>
            <person name="Ezra D."/>
            <person name="Gonzalez J."/>
            <person name="Henrissat B."/>
            <person name="Kuo A."/>
            <person name="Liang C."/>
            <person name="Lipzen A."/>
            <person name="Lutzoni F."/>
            <person name="Magnuson J."/>
            <person name="Mondo S."/>
            <person name="Nolan M."/>
            <person name="Ohm R."/>
            <person name="Pangilinan J."/>
            <person name="Park H.-J."/>
            <person name="Ramirez L."/>
            <person name="Alfaro M."/>
            <person name="Sun H."/>
            <person name="Tritt A."/>
            <person name="Yoshinaga Y."/>
            <person name="Zwiers L.-H."/>
            <person name="Turgeon B."/>
            <person name="Goodwin S."/>
            <person name="Spatafora J."/>
            <person name="Crous P."/>
            <person name="Grigoriev I."/>
        </authorList>
    </citation>
    <scope>NUCLEOTIDE SEQUENCE</scope>
    <source>
        <strain evidence="4">CBS 207.26</strain>
    </source>
</reference>
<gene>
    <name evidence="4" type="ORF">K469DRAFT_610300</name>
</gene>
<organism evidence="4 5">
    <name type="scientific">Zopfia rhizophila CBS 207.26</name>
    <dbReference type="NCBI Taxonomy" id="1314779"/>
    <lineage>
        <taxon>Eukaryota</taxon>
        <taxon>Fungi</taxon>
        <taxon>Dikarya</taxon>
        <taxon>Ascomycota</taxon>
        <taxon>Pezizomycotina</taxon>
        <taxon>Dothideomycetes</taxon>
        <taxon>Dothideomycetes incertae sedis</taxon>
        <taxon>Zopfiaceae</taxon>
        <taxon>Zopfia</taxon>
    </lineage>
</organism>
<evidence type="ECO:0000256" key="1">
    <source>
        <dbReference type="ARBA" id="ARBA00022737"/>
    </source>
</evidence>
<dbReference type="InterPro" id="IPR007111">
    <property type="entry name" value="NACHT_NTPase"/>
</dbReference>
<protein>
    <recommendedName>
        <fullName evidence="3">NACHT domain-containing protein</fullName>
    </recommendedName>
</protein>
<keyword evidence="5" id="KW-1185">Reference proteome</keyword>
<dbReference type="InterPro" id="IPR027417">
    <property type="entry name" value="P-loop_NTPase"/>
</dbReference>
<dbReference type="InterPro" id="IPR002110">
    <property type="entry name" value="Ankyrin_rpt"/>
</dbReference>
<feature type="repeat" description="ANK" evidence="2">
    <location>
        <begin position="497"/>
        <end position="529"/>
    </location>
</feature>
<dbReference type="Gene3D" id="1.25.40.20">
    <property type="entry name" value="Ankyrin repeat-containing domain"/>
    <property type="match status" value="1"/>
</dbReference>
<evidence type="ECO:0000259" key="3">
    <source>
        <dbReference type="PROSITE" id="PS50837"/>
    </source>
</evidence>
<evidence type="ECO:0000256" key="2">
    <source>
        <dbReference type="PROSITE-ProRule" id="PRU00023"/>
    </source>
</evidence>
<dbReference type="OrthoDB" id="1577640at2759"/>
<keyword evidence="2" id="KW-0040">ANK repeat</keyword>
<dbReference type="PANTHER" id="PTHR10039:SF16">
    <property type="entry name" value="GPI INOSITOL-DEACYLASE"/>
    <property type="match status" value="1"/>
</dbReference>
<dbReference type="InterPro" id="IPR036770">
    <property type="entry name" value="Ankyrin_rpt-contain_sf"/>
</dbReference>
<proteinExistence type="predicted"/>
<feature type="repeat" description="ANK" evidence="2">
    <location>
        <begin position="533"/>
        <end position="562"/>
    </location>
</feature>
<dbReference type="SUPFAM" id="SSF52540">
    <property type="entry name" value="P-loop containing nucleoside triphosphate hydrolases"/>
    <property type="match status" value="1"/>
</dbReference>
<feature type="domain" description="NACHT" evidence="3">
    <location>
        <begin position="53"/>
        <end position="196"/>
    </location>
</feature>
<dbReference type="PROSITE" id="PS50297">
    <property type="entry name" value="ANK_REP_REGION"/>
    <property type="match status" value="1"/>
</dbReference>
<dbReference type="Proteomes" id="UP000800200">
    <property type="component" value="Unassembled WGS sequence"/>
</dbReference>
<feature type="non-terminal residue" evidence="4">
    <location>
        <position position="589"/>
    </location>
</feature>
<dbReference type="InterPro" id="IPR054471">
    <property type="entry name" value="GPIID_WHD"/>
</dbReference>
<dbReference type="EMBL" id="ML994729">
    <property type="protein sequence ID" value="KAF2175541.1"/>
    <property type="molecule type" value="Genomic_DNA"/>
</dbReference>
<dbReference type="Pfam" id="PF22939">
    <property type="entry name" value="WHD_GPIID"/>
    <property type="match status" value="1"/>
</dbReference>
<dbReference type="Pfam" id="PF24883">
    <property type="entry name" value="NPHP3_N"/>
    <property type="match status" value="1"/>
</dbReference>
<dbReference type="PROSITE" id="PS50837">
    <property type="entry name" value="NACHT"/>
    <property type="match status" value="1"/>
</dbReference>
<dbReference type="Gene3D" id="3.40.50.300">
    <property type="entry name" value="P-loop containing nucleotide triphosphate hydrolases"/>
    <property type="match status" value="1"/>
</dbReference>
<accession>A0A6A6D7Y6</accession>
<dbReference type="AlphaFoldDB" id="A0A6A6D7Y6"/>
<dbReference type="Pfam" id="PF12796">
    <property type="entry name" value="Ank_2"/>
    <property type="match status" value="1"/>
</dbReference>
<dbReference type="SMART" id="SM00248">
    <property type="entry name" value="ANK"/>
    <property type="match status" value="2"/>
</dbReference>